<proteinExistence type="predicted"/>
<reference evidence="1 2" key="1">
    <citation type="journal article" date="2019" name="Int. J. Syst. Evol. Microbiol.">
        <title>The Global Catalogue of Microorganisms (GCM) 10K type strain sequencing project: providing services to taxonomists for standard genome sequencing and annotation.</title>
        <authorList>
            <consortium name="The Broad Institute Genomics Platform"/>
            <consortium name="The Broad Institute Genome Sequencing Center for Infectious Disease"/>
            <person name="Wu L."/>
            <person name="Ma J."/>
        </authorList>
    </citation>
    <scope>NUCLEOTIDE SEQUENCE [LARGE SCALE GENOMIC DNA]</scope>
    <source>
        <strain evidence="1 2">JCM 14559</strain>
    </source>
</reference>
<accession>A0ABN2W619</accession>
<comment type="caution">
    <text evidence="1">The sequence shown here is derived from an EMBL/GenBank/DDBJ whole genome shotgun (WGS) entry which is preliminary data.</text>
</comment>
<evidence type="ECO:0008006" key="3">
    <source>
        <dbReference type="Google" id="ProtNLM"/>
    </source>
</evidence>
<dbReference type="RefSeq" id="WP_344549906.1">
    <property type="nucleotide sequence ID" value="NZ_BAAANS010000002.1"/>
</dbReference>
<evidence type="ECO:0000313" key="2">
    <source>
        <dbReference type="Proteomes" id="UP001500897"/>
    </source>
</evidence>
<name>A0ABN2W619_9ACTN</name>
<organism evidence="1 2">
    <name type="scientific">Kitasatospora saccharophila</name>
    <dbReference type="NCBI Taxonomy" id="407973"/>
    <lineage>
        <taxon>Bacteria</taxon>
        <taxon>Bacillati</taxon>
        <taxon>Actinomycetota</taxon>
        <taxon>Actinomycetes</taxon>
        <taxon>Kitasatosporales</taxon>
        <taxon>Streptomycetaceae</taxon>
        <taxon>Kitasatospora</taxon>
    </lineage>
</organism>
<gene>
    <name evidence="1" type="ORF">GCM10009759_03890</name>
</gene>
<evidence type="ECO:0000313" key="1">
    <source>
        <dbReference type="EMBL" id="GAA2084658.1"/>
    </source>
</evidence>
<sequence>MPDEPTQPRPPKPHDLDLTGAQWLAAADAPEGPQIAFVGEYIVMRHGGDLDAPPLIFTQDEWQAFQDGAANGEFNNLP</sequence>
<keyword evidence="2" id="KW-1185">Reference proteome</keyword>
<protein>
    <recommendedName>
        <fullName evidence="3">DUF397 domain-containing protein</fullName>
    </recommendedName>
</protein>
<dbReference type="Proteomes" id="UP001500897">
    <property type="component" value="Unassembled WGS sequence"/>
</dbReference>
<dbReference type="EMBL" id="BAAANS010000002">
    <property type="protein sequence ID" value="GAA2084658.1"/>
    <property type="molecule type" value="Genomic_DNA"/>
</dbReference>